<name>A0A2T0UTK5_9MICO</name>
<dbReference type="AlphaFoldDB" id="A0A2T0UTK5"/>
<dbReference type="EMBL" id="PVTI01000006">
    <property type="protein sequence ID" value="PRY61256.1"/>
    <property type="molecule type" value="Genomic_DNA"/>
</dbReference>
<dbReference type="RefSeq" id="WP_106296871.1">
    <property type="nucleotide sequence ID" value="NZ_PVTI01000006.1"/>
</dbReference>
<organism evidence="1 2">
    <name type="scientific">Knoellia remsis</name>
    <dbReference type="NCBI Taxonomy" id="407159"/>
    <lineage>
        <taxon>Bacteria</taxon>
        <taxon>Bacillati</taxon>
        <taxon>Actinomycetota</taxon>
        <taxon>Actinomycetes</taxon>
        <taxon>Micrococcales</taxon>
        <taxon>Intrasporangiaceae</taxon>
        <taxon>Knoellia</taxon>
    </lineage>
</organism>
<evidence type="ECO:0008006" key="3">
    <source>
        <dbReference type="Google" id="ProtNLM"/>
    </source>
</evidence>
<keyword evidence="2" id="KW-1185">Reference proteome</keyword>
<dbReference type="Proteomes" id="UP000237822">
    <property type="component" value="Unassembled WGS sequence"/>
</dbReference>
<dbReference type="OrthoDB" id="3266345at2"/>
<protein>
    <recommendedName>
        <fullName evidence="3">Mce-associated membrane protein</fullName>
    </recommendedName>
</protein>
<accession>A0A2T0UTK5</accession>
<evidence type="ECO:0000313" key="1">
    <source>
        <dbReference type="EMBL" id="PRY61256.1"/>
    </source>
</evidence>
<gene>
    <name evidence="1" type="ORF">BCF74_1064</name>
</gene>
<reference evidence="1 2" key="1">
    <citation type="submission" date="2018-03" db="EMBL/GenBank/DDBJ databases">
        <title>Genomic Encyclopedia of Archaeal and Bacterial Type Strains, Phase II (KMG-II): from individual species to whole genera.</title>
        <authorList>
            <person name="Goeker M."/>
        </authorList>
    </citation>
    <scope>NUCLEOTIDE SEQUENCE [LARGE SCALE GENOMIC DNA]</scope>
    <source>
        <strain evidence="1 2">ATCC BAA-1496</strain>
    </source>
</reference>
<sequence length="183" mass="19409">MSPATTVRTHLHPVKVSAPPAARPPAITLSEALRRAEDDAGHPAYVQGTLAVDLAAASDEQLFGPQTTSSHDLPCAQEWAGRIGQAIVEVMSGLRPPAQVVRWTTPDVYAAVARRGALAGRRRAAGARSQARTARIHTVRVCEPADGVAECSLVIGEGTRVRAMALRLTGQDGRWRVEALQLG</sequence>
<evidence type="ECO:0000313" key="2">
    <source>
        <dbReference type="Proteomes" id="UP000237822"/>
    </source>
</evidence>
<comment type="caution">
    <text evidence="1">The sequence shown here is derived from an EMBL/GenBank/DDBJ whole genome shotgun (WGS) entry which is preliminary data.</text>
</comment>
<dbReference type="Pfam" id="PF20060">
    <property type="entry name" value="DUF6459"/>
    <property type="match status" value="1"/>
</dbReference>
<proteinExistence type="predicted"/>
<dbReference type="InterPro" id="IPR045596">
    <property type="entry name" value="DUF6459"/>
</dbReference>